<feature type="transmembrane region" description="Helical" evidence="6">
    <location>
        <begin position="86"/>
        <end position="114"/>
    </location>
</feature>
<keyword evidence="4 6" id="KW-1133">Transmembrane helix</keyword>
<evidence type="ECO:0000313" key="8">
    <source>
        <dbReference type="Proteomes" id="UP000001225"/>
    </source>
</evidence>
<dbReference type="EMBL" id="AM902716">
    <property type="protein sequence ID" value="CAP45064.1"/>
    <property type="molecule type" value="Genomic_DNA"/>
</dbReference>
<organism evidence="7 8">
    <name type="scientific">Bordetella petrii (strain ATCC BAA-461 / DSM 12804 / CCUG 43448 / CIP 107267 / Se-1111R)</name>
    <dbReference type="NCBI Taxonomy" id="340100"/>
    <lineage>
        <taxon>Bacteria</taxon>
        <taxon>Pseudomonadati</taxon>
        <taxon>Pseudomonadota</taxon>
        <taxon>Betaproteobacteria</taxon>
        <taxon>Burkholderiales</taxon>
        <taxon>Alcaligenaceae</taxon>
        <taxon>Bordetella</taxon>
    </lineage>
</organism>
<comment type="subcellular location">
    <subcellularLocation>
        <location evidence="1">Cell membrane</location>
        <topology evidence="1">Multi-pass membrane protein</topology>
    </subcellularLocation>
</comment>
<evidence type="ECO:0000256" key="4">
    <source>
        <dbReference type="ARBA" id="ARBA00022989"/>
    </source>
</evidence>
<protein>
    <submittedName>
        <fullName evidence="7">Amino acid efflux protein</fullName>
    </submittedName>
</protein>
<evidence type="ECO:0000256" key="5">
    <source>
        <dbReference type="ARBA" id="ARBA00023136"/>
    </source>
</evidence>
<evidence type="ECO:0000313" key="7">
    <source>
        <dbReference type="EMBL" id="CAP45064.1"/>
    </source>
</evidence>
<proteinExistence type="predicted"/>
<dbReference type="KEGG" id="bpt:Bpet4712"/>
<dbReference type="PIRSF" id="PIRSF006324">
    <property type="entry name" value="LeuE"/>
    <property type="match status" value="1"/>
</dbReference>
<feature type="transmembrane region" description="Helical" evidence="6">
    <location>
        <begin position="230"/>
        <end position="249"/>
    </location>
</feature>
<dbReference type="InterPro" id="IPR001123">
    <property type="entry name" value="LeuE-type"/>
</dbReference>
<sequence length="254" mass="26138">MVAARLDESAVAAHTGMLAPGLPQVFCAFLPAATRPNPEPAAPLAAMTLTTLLLFALASGITIITPGPTVLLAMSNGSRHGVRAAGWGMAGAVMADMILVAVVASGLGVLLAASEAAFQALKWAGAAYLAYLGWRLLRTDAAPPLPGDDAAGRGIRTLFLRSFAVAITNPKALLFMSAFLPQFIDPGAALLPQYLALAAVLAVLNLAAMLAYALLGVRMMRALNHGGLRWLNRLCGGALIGMAATLALYRRGGP</sequence>
<keyword evidence="8" id="KW-1185">Reference proteome</keyword>
<dbReference type="STRING" id="94624.Bpet4712"/>
<reference evidence="7 8" key="1">
    <citation type="journal article" date="2008" name="BMC Genomics">
        <title>The missing link: Bordetella petrii is endowed with both the metabolic versatility of environmental bacteria and virulence traits of pathogenic Bordetellae.</title>
        <authorList>
            <person name="Gross R."/>
            <person name="Guzman C.A."/>
            <person name="Sebaihia M."/>
            <person name="Martins Dos Santos V.A."/>
            <person name="Pieper D.H."/>
            <person name="Koebnik R."/>
            <person name="Lechner M."/>
            <person name="Bartels D."/>
            <person name="Buhrmester J."/>
            <person name="Choudhuri J.V."/>
            <person name="Ebensen T."/>
            <person name="Gaigalat L."/>
            <person name="Herrmann S."/>
            <person name="Khachane A.N."/>
            <person name="Larisch C."/>
            <person name="Link S."/>
            <person name="Linke B."/>
            <person name="Meyer F."/>
            <person name="Mormann S."/>
            <person name="Nakunst D."/>
            <person name="Rueckert C."/>
            <person name="Schneiker-Bekel S."/>
            <person name="Schulze K."/>
            <person name="Vorhoelter F.J."/>
            <person name="Yevsa T."/>
            <person name="Engle J.T."/>
            <person name="Goldman W.E."/>
            <person name="Puehler A."/>
            <person name="Goebel U.B."/>
            <person name="Goesmann A."/>
            <person name="Bloecker H."/>
            <person name="Kaiser O."/>
            <person name="Martinez-Arias R."/>
        </authorList>
    </citation>
    <scope>NUCLEOTIDE SEQUENCE [LARGE SCALE GENOMIC DNA]</scope>
    <source>
        <strain evidence="8">ATCC BAA-461 / DSM 12804 / CCUG 43448 / CIP 107267 / Se-1111R</strain>
    </source>
</reference>
<dbReference type="PANTHER" id="PTHR30086:SF20">
    <property type="entry name" value="ARGININE EXPORTER PROTEIN ARGO-RELATED"/>
    <property type="match status" value="1"/>
</dbReference>
<feature type="transmembrane region" description="Helical" evidence="6">
    <location>
        <begin position="158"/>
        <end position="184"/>
    </location>
</feature>
<accession>A9IFM4</accession>
<dbReference type="GO" id="GO:0005886">
    <property type="term" value="C:plasma membrane"/>
    <property type="evidence" value="ECO:0007669"/>
    <property type="project" value="UniProtKB-SubCell"/>
</dbReference>
<dbReference type="Proteomes" id="UP000001225">
    <property type="component" value="Chromosome"/>
</dbReference>
<keyword evidence="2" id="KW-1003">Cell membrane</keyword>
<evidence type="ECO:0000256" key="3">
    <source>
        <dbReference type="ARBA" id="ARBA00022692"/>
    </source>
</evidence>
<evidence type="ECO:0000256" key="2">
    <source>
        <dbReference type="ARBA" id="ARBA00022475"/>
    </source>
</evidence>
<dbReference type="PANTHER" id="PTHR30086">
    <property type="entry name" value="ARGININE EXPORTER PROTEIN ARGO"/>
    <property type="match status" value="1"/>
</dbReference>
<feature type="transmembrane region" description="Helical" evidence="6">
    <location>
        <begin position="52"/>
        <end position="74"/>
    </location>
</feature>
<evidence type="ECO:0000256" key="6">
    <source>
        <dbReference type="SAM" id="Phobius"/>
    </source>
</evidence>
<name>A9IFM4_BORPD</name>
<dbReference type="AlphaFoldDB" id="A9IFM4"/>
<feature type="transmembrane region" description="Helical" evidence="6">
    <location>
        <begin position="196"/>
        <end position="218"/>
    </location>
</feature>
<gene>
    <name evidence="7" type="ordered locus">Bpet4712</name>
</gene>
<dbReference type="Pfam" id="PF01810">
    <property type="entry name" value="LysE"/>
    <property type="match status" value="1"/>
</dbReference>
<evidence type="ECO:0000256" key="1">
    <source>
        <dbReference type="ARBA" id="ARBA00004651"/>
    </source>
</evidence>
<keyword evidence="3 6" id="KW-0812">Transmembrane</keyword>
<dbReference type="eggNOG" id="COG1280">
    <property type="taxonomic scope" value="Bacteria"/>
</dbReference>
<dbReference type="GO" id="GO:0015171">
    <property type="term" value="F:amino acid transmembrane transporter activity"/>
    <property type="evidence" value="ECO:0007669"/>
    <property type="project" value="TreeGrafter"/>
</dbReference>
<keyword evidence="5 6" id="KW-0472">Membrane</keyword>